<gene>
    <name evidence="3" type="ORF">AB9R89_11385</name>
</gene>
<keyword evidence="4" id="KW-1185">Reference proteome</keyword>
<evidence type="ECO:0000259" key="2">
    <source>
        <dbReference type="SMART" id="SM00278"/>
    </source>
</evidence>
<dbReference type="InterPro" id="IPR010994">
    <property type="entry name" value="RuvA_2-like"/>
</dbReference>
<dbReference type="InterPro" id="IPR004509">
    <property type="entry name" value="Competence_ComEA_HhH"/>
</dbReference>
<dbReference type="EMBL" id="JBGFTR010000017">
    <property type="protein sequence ID" value="MFH7565925.1"/>
    <property type="molecule type" value="Genomic_DNA"/>
</dbReference>
<dbReference type="Proteomes" id="UP001610706">
    <property type="component" value="Unassembled WGS sequence"/>
</dbReference>
<evidence type="ECO:0000256" key="1">
    <source>
        <dbReference type="SAM" id="SignalP"/>
    </source>
</evidence>
<feature type="chain" id="PRO_5045616735" evidence="1">
    <location>
        <begin position="23"/>
        <end position="97"/>
    </location>
</feature>
<dbReference type="Gene3D" id="1.10.150.280">
    <property type="entry name" value="AF1531-like domain"/>
    <property type="match status" value="1"/>
</dbReference>
<evidence type="ECO:0000313" key="3">
    <source>
        <dbReference type="EMBL" id="MFH7565925.1"/>
    </source>
</evidence>
<dbReference type="SMART" id="SM00278">
    <property type="entry name" value="HhH1"/>
    <property type="match status" value="2"/>
</dbReference>
<dbReference type="GO" id="GO:0003677">
    <property type="term" value="F:DNA binding"/>
    <property type="evidence" value="ECO:0007669"/>
    <property type="project" value="UniProtKB-KW"/>
</dbReference>
<proteinExistence type="predicted"/>
<name>A0ABW7P3Q5_9GAMM</name>
<dbReference type="InterPro" id="IPR003583">
    <property type="entry name" value="Hlx-hairpin-Hlx_DNA-bd_motif"/>
</dbReference>
<feature type="domain" description="Helix-hairpin-helix DNA-binding motif class 1" evidence="2">
    <location>
        <begin position="75"/>
        <end position="94"/>
    </location>
</feature>
<dbReference type="PANTHER" id="PTHR21180:SF32">
    <property type="entry name" value="ENDONUCLEASE_EXONUCLEASE_PHOSPHATASE FAMILY DOMAIN-CONTAINING PROTEIN 1"/>
    <property type="match status" value="1"/>
</dbReference>
<dbReference type="PANTHER" id="PTHR21180">
    <property type="entry name" value="ENDONUCLEASE/EXONUCLEASE/PHOSPHATASE FAMILY DOMAIN-CONTAINING PROTEIN 1"/>
    <property type="match status" value="1"/>
</dbReference>
<keyword evidence="1" id="KW-0732">Signal</keyword>
<dbReference type="Pfam" id="PF12836">
    <property type="entry name" value="HHH_3"/>
    <property type="match status" value="1"/>
</dbReference>
<dbReference type="RefSeq" id="WP_395545586.1">
    <property type="nucleotide sequence ID" value="NZ_CP166302.1"/>
</dbReference>
<dbReference type="NCBIfam" id="TIGR00426">
    <property type="entry name" value="competence protein ComEA helix-hairpin-helix repeat region"/>
    <property type="match status" value="1"/>
</dbReference>
<dbReference type="SUPFAM" id="SSF47781">
    <property type="entry name" value="RuvA domain 2-like"/>
    <property type="match status" value="1"/>
</dbReference>
<dbReference type="InterPro" id="IPR051675">
    <property type="entry name" value="Endo/Exo/Phosphatase_dom_1"/>
</dbReference>
<sequence length="97" mass="10316">MKKLLTPVLLSLLIATGAPAFANEENAEAQSAVVTSININTANADQLAQLSGIGPTKADAIVQYRNENGPFKSVDDLMQVRGIGEATVEKNRHLLNN</sequence>
<comment type="caution">
    <text evidence="3">The sequence shown here is derived from an EMBL/GenBank/DDBJ whole genome shotgun (WGS) entry which is preliminary data.</text>
</comment>
<accession>A0ABW7P3Q5</accession>
<feature type="signal peptide" evidence="1">
    <location>
        <begin position="1"/>
        <end position="22"/>
    </location>
</feature>
<keyword evidence="3" id="KW-0238">DNA-binding</keyword>
<evidence type="ECO:0000313" key="4">
    <source>
        <dbReference type="Proteomes" id="UP001610706"/>
    </source>
</evidence>
<organism evidence="3 4">
    <name type="scientific">Oceanimonas smirnovii</name>
    <dbReference type="NCBI Taxonomy" id="264574"/>
    <lineage>
        <taxon>Bacteria</taxon>
        <taxon>Pseudomonadati</taxon>
        <taxon>Pseudomonadota</taxon>
        <taxon>Gammaproteobacteria</taxon>
        <taxon>Aeromonadales</taxon>
        <taxon>Aeromonadaceae</taxon>
        <taxon>Oceanimonas</taxon>
    </lineage>
</organism>
<feature type="domain" description="Helix-hairpin-helix DNA-binding motif class 1" evidence="2">
    <location>
        <begin position="45"/>
        <end position="64"/>
    </location>
</feature>
<reference evidence="3 4" key="1">
    <citation type="submission" date="2024-08" db="EMBL/GenBank/DDBJ databases">
        <title>Oceanimonas smirnovii Genome sequencing and assembly.</title>
        <authorList>
            <person name="Tang B."/>
        </authorList>
    </citation>
    <scope>NUCLEOTIDE SEQUENCE [LARGE SCALE GENOMIC DNA]</scope>
    <source>
        <strain evidence="3 4">OS2020-119</strain>
    </source>
</reference>
<protein>
    <submittedName>
        <fullName evidence="3">ComEA family DNA-binding protein</fullName>
    </submittedName>
</protein>